<evidence type="ECO:0000256" key="1">
    <source>
        <dbReference type="ARBA" id="ARBA00004370"/>
    </source>
</evidence>
<dbReference type="HOGENOM" id="CLU_1263488_0_0_1"/>
<dbReference type="eggNOG" id="ENOG502SSR7">
    <property type="taxonomic scope" value="Eukaryota"/>
</dbReference>
<organism evidence="4 5">
    <name type="scientific">Theobroma cacao</name>
    <name type="common">Cacao</name>
    <name type="synonym">Cocoa</name>
    <dbReference type="NCBI Taxonomy" id="3641"/>
    <lineage>
        <taxon>Eukaryota</taxon>
        <taxon>Viridiplantae</taxon>
        <taxon>Streptophyta</taxon>
        <taxon>Embryophyta</taxon>
        <taxon>Tracheophyta</taxon>
        <taxon>Spermatophyta</taxon>
        <taxon>Magnoliopsida</taxon>
        <taxon>eudicotyledons</taxon>
        <taxon>Gunneridae</taxon>
        <taxon>Pentapetalae</taxon>
        <taxon>rosids</taxon>
        <taxon>malvids</taxon>
        <taxon>Malvales</taxon>
        <taxon>Malvaceae</taxon>
        <taxon>Byttnerioideae</taxon>
        <taxon>Theobroma</taxon>
    </lineage>
</organism>
<dbReference type="InterPro" id="IPR044839">
    <property type="entry name" value="NDR1-like"/>
</dbReference>
<reference evidence="4 5" key="1">
    <citation type="journal article" date="2013" name="Genome Biol.">
        <title>The genome sequence of the most widely cultivated cacao type and its use to identify candidate genes regulating pod color.</title>
        <authorList>
            <person name="Motamayor J.C."/>
            <person name="Mockaitis K."/>
            <person name="Schmutz J."/>
            <person name="Haiminen N."/>
            <person name="Iii D.L."/>
            <person name="Cornejo O."/>
            <person name="Findley S.D."/>
            <person name="Zheng P."/>
            <person name="Utro F."/>
            <person name="Royaert S."/>
            <person name="Saski C."/>
            <person name="Jenkins J."/>
            <person name="Podicheti R."/>
            <person name="Zhao M."/>
            <person name="Scheffler B.E."/>
            <person name="Stack J.C."/>
            <person name="Feltus F.A."/>
            <person name="Mustiga G.M."/>
            <person name="Amores F."/>
            <person name="Phillips W."/>
            <person name="Marelli J.P."/>
            <person name="May G.D."/>
            <person name="Shapiro H."/>
            <person name="Ma J."/>
            <person name="Bustamante C.D."/>
            <person name="Schnell R.J."/>
            <person name="Main D."/>
            <person name="Gilbert D."/>
            <person name="Parida L."/>
            <person name="Kuhn D.N."/>
        </authorList>
    </citation>
    <scope>NUCLEOTIDE SEQUENCE [LARGE SCALE GENOMIC DNA]</scope>
    <source>
        <strain evidence="5">cv. Matina 1-6</strain>
    </source>
</reference>
<name>A0A061GVW8_THECC</name>
<keyword evidence="5" id="KW-1185">Reference proteome</keyword>
<gene>
    <name evidence="4" type="ORF">TCM_041273</name>
</gene>
<dbReference type="EMBL" id="CM001887">
    <property type="protein sequence ID" value="EOY33317.1"/>
    <property type="molecule type" value="Genomic_DNA"/>
</dbReference>
<dbReference type="Gramene" id="EOY33317">
    <property type="protein sequence ID" value="EOY33317"/>
    <property type="gene ID" value="TCM_041273"/>
</dbReference>
<keyword evidence="3" id="KW-1133">Transmembrane helix</keyword>
<dbReference type="OMA" id="AGIWPSK"/>
<dbReference type="GO" id="GO:0016020">
    <property type="term" value="C:membrane"/>
    <property type="evidence" value="ECO:0007669"/>
    <property type="project" value="UniProtKB-SubCell"/>
</dbReference>
<dbReference type="InParanoid" id="A0A061GVW8"/>
<evidence type="ECO:0000256" key="2">
    <source>
        <dbReference type="ARBA" id="ARBA00023136"/>
    </source>
</evidence>
<keyword evidence="3" id="KW-0812">Transmembrane</keyword>
<feature type="transmembrane region" description="Helical" evidence="3">
    <location>
        <begin position="37"/>
        <end position="59"/>
    </location>
</feature>
<protein>
    <recommendedName>
        <fullName evidence="6">Late embryogenesis abundant protein LEA-2 subgroup domain-containing protein</fullName>
    </recommendedName>
</protein>
<proteinExistence type="predicted"/>
<dbReference type="PANTHER" id="PTHR31415">
    <property type="entry name" value="OS05G0367900 PROTEIN"/>
    <property type="match status" value="1"/>
</dbReference>
<comment type="subcellular location">
    <subcellularLocation>
        <location evidence="1">Membrane</location>
    </subcellularLocation>
</comment>
<sequence>MSSTANSSLTLSITSQNSHALQPNNNISRNSLLVRSLILSILSLFAIISLLDFVVWRIIHPLPPVFEVDSFCISTTPPKHSPLTSTAYDIQFGITNPNKKLSVLMDNFEILVFHGKNMISRERMRPVYLKKMTKESNNIPRDLPHLHGKMIKFKSIQWSKRGVNFDVKVKFQVRYMVWSWLPKRADVEISCRDLSVKFLTAEGKGDLMGGRRECSAHFQ</sequence>
<evidence type="ECO:0000313" key="5">
    <source>
        <dbReference type="Proteomes" id="UP000026915"/>
    </source>
</evidence>
<evidence type="ECO:0000256" key="3">
    <source>
        <dbReference type="SAM" id="Phobius"/>
    </source>
</evidence>
<evidence type="ECO:0000313" key="4">
    <source>
        <dbReference type="EMBL" id="EOY33317.1"/>
    </source>
</evidence>
<evidence type="ECO:0008006" key="6">
    <source>
        <dbReference type="Google" id="ProtNLM"/>
    </source>
</evidence>
<accession>A0A061GVW8</accession>
<dbReference type="GO" id="GO:0098542">
    <property type="term" value="P:defense response to other organism"/>
    <property type="evidence" value="ECO:0007669"/>
    <property type="project" value="InterPro"/>
</dbReference>
<dbReference type="AlphaFoldDB" id="A0A061GVW8"/>
<dbReference type="PANTHER" id="PTHR31415:SF178">
    <property type="entry name" value="PROTEIN, PUTATIVE-RELATED"/>
    <property type="match status" value="1"/>
</dbReference>
<dbReference type="Proteomes" id="UP000026915">
    <property type="component" value="Chromosome 9"/>
</dbReference>
<keyword evidence="2 3" id="KW-0472">Membrane</keyword>